<organism evidence="3 4">
    <name type="scientific">Volvox reticuliferus</name>
    <dbReference type="NCBI Taxonomy" id="1737510"/>
    <lineage>
        <taxon>Eukaryota</taxon>
        <taxon>Viridiplantae</taxon>
        <taxon>Chlorophyta</taxon>
        <taxon>core chlorophytes</taxon>
        <taxon>Chlorophyceae</taxon>
        <taxon>CS clade</taxon>
        <taxon>Chlamydomonadales</taxon>
        <taxon>Volvocaceae</taxon>
        <taxon>Volvox</taxon>
    </lineage>
</organism>
<accession>A0A8J4LX02</accession>
<evidence type="ECO:0000313" key="3">
    <source>
        <dbReference type="EMBL" id="GIM14275.1"/>
    </source>
</evidence>
<feature type="compositionally biased region" description="Gly residues" evidence="1">
    <location>
        <begin position="462"/>
        <end position="472"/>
    </location>
</feature>
<name>A0A8J4LX02_9CHLO</name>
<feature type="region of interest" description="Disordered" evidence="1">
    <location>
        <begin position="1"/>
        <end position="49"/>
    </location>
</feature>
<dbReference type="PANTHER" id="PTHR45691">
    <property type="entry name" value="PROTEIN DIAPHANOUS"/>
    <property type="match status" value="1"/>
</dbReference>
<evidence type="ECO:0000256" key="1">
    <source>
        <dbReference type="SAM" id="MobiDB-lite"/>
    </source>
</evidence>
<dbReference type="PANTHER" id="PTHR45691:SF6">
    <property type="entry name" value="PROTEIN DIAPHANOUS"/>
    <property type="match status" value="1"/>
</dbReference>
<keyword evidence="2" id="KW-0812">Transmembrane</keyword>
<dbReference type="GO" id="GO:0030041">
    <property type="term" value="P:actin filament polymerization"/>
    <property type="evidence" value="ECO:0007669"/>
    <property type="project" value="TreeGrafter"/>
</dbReference>
<sequence>PPPPPPPPPSQPILQPLPPSPLYPRLPLPFVPGSPPSSPALPGHPKIPPPSYASPSPPFYAHIPPYFVPMSSPPMFQPPAFHPLPASQPLYPLQPSSSLPPVPQPRVPYPPIEIPEQAVSWNKTGYDMSVYGALQSTTHFSISYLLGAPQMTPSVLGWQVILDPRIVGYGLDVAAASAVRTSADGSQKPVTLIANVPQDGSPPLLTCLDGVTPGSIVVYNVTIPTTPLPPPSPVFLPAVVAAVGGPSRRRRLAQQLQRRQVLRARQLQQQQQRRYDMQAVMWSTSFKTLLTLPSEPSGPSSVVLKQSFSRCNGVPSNALIGPGGCISAALRRSLVSNRTTVMIELYGNASAAPDCATFLEGMPSPAWVAVQLAGPPAVEAVTTAGYIPAAAFPYDSALVVPFRVANNTMFTFALSTLGVAAVNDICRQRLLTGQLPDTCVVHLLYESKCISGLASELSGSSAGGGAGGGQGGDSTATVGGAPVIQPWTSPPLPSPSNPQDGGGDMTMGTRDRGGKLSNGQIALIVCLVVSAVLLAFIFFALFWHRRSKFNVARGIEAEAYGQTVTYNVLAAAETATVLQSPGPFGGSGVDGGAQQARPPGRIGFSRLLPLRGRGAVSESRLGPPTLLQPPPLPPPFLPPRVAGQHEQQEETRTVLDRFLEDSLQPSSPRSACQTVKPGLLPLSDASGSAARSGSAAWAFVPTTN</sequence>
<dbReference type="InterPro" id="IPR051412">
    <property type="entry name" value="Formin_Homology_Diaphanous_sf"/>
</dbReference>
<keyword evidence="2" id="KW-1133">Transmembrane helix</keyword>
<protein>
    <submittedName>
        <fullName evidence="3">Uncharacterized protein</fullName>
    </submittedName>
</protein>
<reference evidence="3" key="1">
    <citation type="journal article" date="2021" name="Proc. Natl. Acad. Sci. U.S.A.">
        <title>Three genomes in the algal genus Volvox reveal the fate of a haploid sex-determining region after a transition to homothallism.</title>
        <authorList>
            <person name="Yamamoto K."/>
            <person name="Hamaji T."/>
            <person name="Kawai-Toyooka H."/>
            <person name="Matsuzaki R."/>
            <person name="Takahashi F."/>
            <person name="Nishimura Y."/>
            <person name="Kawachi M."/>
            <person name="Noguchi H."/>
            <person name="Minakuchi Y."/>
            <person name="Umen J.G."/>
            <person name="Toyoda A."/>
            <person name="Nozaki H."/>
        </authorList>
    </citation>
    <scope>NUCLEOTIDE SEQUENCE</scope>
    <source>
        <strain evidence="3">NIES-3785</strain>
    </source>
</reference>
<feature type="region of interest" description="Disordered" evidence="1">
    <location>
        <begin position="462"/>
        <end position="512"/>
    </location>
</feature>
<proteinExistence type="predicted"/>
<comment type="caution">
    <text evidence="3">The sequence shown here is derived from an EMBL/GenBank/DDBJ whole genome shotgun (WGS) entry which is preliminary data.</text>
</comment>
<evidence type="ECO:0000313" key="4">
    <source>
        <dbReference type="Proteomes" id="UP000722791"/>
    </source>
</evidence>
<dbReference type="EMBL" id="BNCQ01000055">
    <property type="protein sequence ID" value="GIM14275.1"/>
    <property type="molecule type" value="Genomic_DNA"/>
</dbReference>
<gene>
    <name evidence="3" type="ORF">Vretimale_17293</name>
</gene>
<dbReference type="AlphaFoldDB" id="A0A8J4LX02"/>
<dbReference type="Proteomes" id="UP000722791">
    <property type="component" value="Unassembled WGS sequence"/>
</dbReference>
<evidence type="ECO:0000256" key="2">
    <source>
        <dbReference type="SAM" id="Phobius"/>
    </source>
</evidence>
<dbReference type="GO" id="GO:0005884">
    <property type="term" value="C:actin filament"/>
    <property type="evidence" value="ECO:0007669"/>
    <property type="project" value="TreeGrafter"/>
</dbReference>
<keyword evidence="2" id="KW-0472">Membrane</keyword>
<feature type="non-terminal residue" evidence="3">
    <location>
        <position position="1"/>
    </location>
</feature>
<feature type="compositionally biased region" description="Pro residues" evidence="1">
    <location>
        <begin position="1"/>
        <end position="39"/>
    </location>
</feature>
<feature type="transmembrane region" description="Helical" evidence="2">
    <location>
        <begin position="521"/>
        <end position="543"/>
    </location>
</feature>